<name>A0A0N1HAZ0_9EURO</name>
<dbReference type="InterPro" id="IPR011051">
    <property type="entry name" value="RmlC_Cupin_sf"/>
</dbReference>
<organism evidence="2 3">
    <name type="scientific">Cyphellophora attinorum</name>
    <dbReference type="NCBI Taxonomy" id="1664694"/>
    <lineage>
        <taxon>Eukaryota</taxon>
        <taxon>Fungi</taxon>
        <taxon>Dikarya</taxon>
        <taxon>Ascomycota</taxon>
        <taxon>Pezizomycotina</taxon>
        <taxon>Eurotiomycetes</taxon>
        <taxon>Chaetothyriomycetidae</taxon>
        <taxon>Chaetothyriales</taxon>
        <taxon>Cyphellophoraceae</taxon>
        <taxon>Cyphellophora</taxon>
    </lineage>
</organism>
<dbReference type="Gene3D" id="2.60.120.10">
    <property type="entry name" value="Jelly Rolls"/>
    <property type="match status" value="1"/>
</dbReference>
<sequence>MTSNEQYFPHPRRIVTGHTLDGASTVLKDSEIPCLPTPIKCNFAVLYETHKFPASNDEPFVDPAEARTASLANDSGVVLRVVDFPPRTETLYHRTVSLDFGILFEGEIDCHLDNGEVVHMKAGDVCVQRGTIHGWTNPHDKPARVYFILTAAEPIKIDGKPLGNAGFKHSEVESGGKQES</sequence>
<dbReference type="VEuPathDB" id="FungiDB:AB675_8106"/>
<proteinExistence type="predicted"/>
<evidence type="ECO:0000313" key="3">
    <source>
        <dbReference type="Proteomes" id="UP000038010"/>
    </source>
</evidence>
<dbReference type="CDD" id="cd02231">
    <property type="entry name" value="cupin_BLL6423-like"/>
    <property type="match status" value="1"/>
</dbReference>
<accession>A0A0N1HAZ0</accession>
<gene>
    <name evidence="2" type="ORF">AB675_8106</name>
</gene>
<dbReference type="InterPro" id="IPR013096">
    <property type="entry name" value="Cupin_2"/>
</dbReference>
<keyword evidence="3" id="KW-1185">Reference proteome</keyword>
<reference evidence="2 3" key="1">
    <citation type="submission" date="2015-06" db="EMBL/GenBank/DDBJ databases">
        <title>Draft genome of the ant-associated black yeast Phialophora attae CBS 131958.</title>
        <authorList>
            <person name="Moreno L.F."/>
            <person name="Stielow B.J."/>
            <person name="de Hoog S."/>
            <person name="Vicente V.A."/>
            <person name="Weiss V.A."/>
            <person name="de Vries M."/>
            <person name="Cruz L.M."/>
            <person name="Souza E.M."/>
        </authorList>
    </citation>
    <scope>NUCLEOTIDE SEQUENCE [LARGE SCALE GENOMIC DNA]</scope>
    <source>
        <strain evidence="2 3">CBS 131958</strain>
    </source>
</reference>
<dbReference type="InterPro" id="IPR014710">
    <property type="entry name" value="RmlC-like_jellyroll"/>
</dbReference>
<dbReference type="GeneID" id="28740406"/>
<evidence type="ECO:0000313" key="2">
    <source>
        <dbReference type="EMBL" id="KPI41124.1"/>
    </source>
</evidence>
<dbReference type="Proteomes" id="UP000038010">
    <property type="component" value="Unassembled WGS sequence"/>
</dbReference>
<dbReference type="OrthoDB" id="5840532at2759"/>
<comment type="caution">
    <text evidence="2">The sequence shown here is derived from an EMBL/GenBank/DDBJ whole genome shotgun (WGS) entry which is preliminary data.</text>
</comment>
<dbReference type="SUPFAM" id="SSF51182">
    <property type="entry name" value="RmlC-like cupins"/>
    <property type="match status" value="1"/>
</dbReference>
<protein>
    <recommendedName>
        <fullName evidence="1">Cupin type-2 domain-containing protein</fullName>
    </recommendedName>
</protein>
<evidence type="ECO:0000259" key="1">
    <source>
        <dbReference type="Pfam" id="PF07883"/>
    </source>
</evidence>
<dbReference type="AlphaFoldDB" id="A0A0N1HAZ0"/>
<feature type="domain" description="Cupin type-2" evidence="1">
    <location>
        <begin position="81"/>
        <end position="148"/>
    </location>
</feature>
<dbReference type="InterPro" id="IPR047142">
    <property type="entry name" value="OryJ/VirC-like"/>
</dbReference>
<dbReference type="PANTHER" id="PTHR36156">
    <property type="entry name" value="SLR2101 PROTEIN"/>
    <property type="match status" value="1"/>
</dbReference>
<dbReference type="PANTHER" id="PTHR36156:SF2">
    <property type="entry name" value="CUPIN TYPE-2 DOMAIN-CONTAINING PROTEIN"/>
    <property type="match status" value="1"/>
</dbReference>
<dbReference type="STRING" id="1664694.A0A0N1HAZ0"/>
<dbReference type="Pfam" id="PF07883">
    <property type="entry name" value="Cupin_2"/>
    <property type="match status" value="1"/>
</dbReference>
<dbReference type="RefSeq" id="XP_018001087.1">
    <property type="nucleotide sequence ID" value="XM_018148527.1"/>
</dbReference>
<dbReference type="EMBL" id="LFJN01000010">
    <property type="protein sequence ID" value="KPI41124.1"/>
    <property type="molecule type" value="Genomic_DNA"/>
</dbReference>